<feature type="repeat" description="WD" evidence="3">
    <location>
        <begin position="847"/>
        <end position="879"/>
    </location>
</feature>
<accession>A0A7Z9BJ85</accession>
<dbReference type="Pfam" id="PF14516">
    <property type="entry name" value="AAA_35"/>
    <property type="match status" value="1"/>
</dbReference>
<feature type="repeat" description="WD" evidence="3">
    <location>
        <begin position="765"/>
        <end position="796"/>
    </location>
</feature>
<dbReference type="PROSITE" id="PS00678">
    <property type="entry name" value="WD_REPEATS_1"/>
    <property type="match status" value="1"/>
</dbReference>
<dbReference type="Pfam" id="PF00400">
    <property type="entry name" value="WD40"/>
    <property type="match status" value="14"/>
</dbReference>
<feature type="repeat" description="WD" evidence="3">
    <location>
        <begin position="929"/>
        <end position="961"/>
    </location>
</feature>
<comment type="caution">
    <text evidence="5">The sequence shown here is derived from an EMBL/GenBank/DDBJ whole genome shotgun (WGS) entry which is preliminary data.</text>
</comment>
<dbReference type="PANTHER" id="PTHR19848">
    <property type="entry name" value="WD40 REPEAT PROTEIN"/>
    <property type="match status" value="1"/>
</dbReference>
<proteinExistence type="predicted"/>
<feature type="repeat" description="WD" evidence="3">
    <location>
        <begin position="724"/>
        <end position="758"/>
    </location>
</feature>
<feature type="repeat" description="WD" evidence="3">
    <location>
        <begin position="601"/>
        <end position="633"/>
    </location>
</feature>
<dbReference type="PROSITE" id="PS50294">
    <property type="entry name" value="WD_REPEATS_REGION"/>
    <property type="match status" value="13"/>
</dbReference>
<dbReference type="Proteomes" id="UP000182190">
    <property type="component" value="Unassembled WGS sequence"/>
</dbReference>
<feature type="transmembrane region" description="Helical" evidence="4">
    <location>
        <begin position="462"/>
        <end position="482"/>
    </location>
</feature>
<dbReference type="PROSITE" id="PS50082">
    <property type="entry name" value="WD_REPEATS_2"/>
    <property type="match status" value="13"/>
</dbReference>
<feature type="repeat" description="WD" evidence="3">
    <location>
        <begin position="1011"/>
        <end position="1043"/>
    </location>
</feature>
<protein>
    <submittedName>
        <fullName evidence="5">WD-40 repeat protein</fullName>
    </submittedName>
</protein>
<dbReference type="InterPro" id="IPR020472">
    <property type="entry name" value="WD40_PAC1"/>
</dbReference>
<dbReference type="SUPFAM" id="SSF50978">
    <property type="entry name" value="WD40 repeat-like"/>
    <property type="match status" value="2"/>
</dbReference>
<keyword evidence="1 3" id="KW-0853">WD repeat</keyword>
<dbReference type="InterPro" id="IPR001680">
    <property type="entry name" value="WD40_rpt"/>
</dbReference>
<dbReference type="RefSeq" id="WP_083624178.1">
    <property type="nucleotide sequence ID" value="NZ_LR735026.1"/>
</dbReference>
<dbReference type="InterPro" id="IPR036322">
    <property type="entry name" value="WD40_repeat_dom_sf"/>
</dbReference>
<evidence type="ECO:0000256" key="1">
    <source>
        <dbReference type="ARBA" id="ARBA00022574"/>
    </source>
</evidence>
<evidence type="ECO:0000256" key="4">
    <source>
        <dbReference type="SAM" id="Phobius"/>
    </source>
</evidence>
<feature type="repeat" description="WD" evidence="3">
    <location>
        <begin position="560"/>
        <end position="591"/>
    </location>
</feature>
<organism evidence="5 6">
    <name type="scientific">Planktothrix paucivesiculata PCC 9631</name>
    <dbReference type="NCBI Taxonomy" id="671071"/>
    <lineage>
        <taxon>Bacteria</taxon>
        <taxon>Bacillati</taxon>
        <taxon>Cyanobacteriota</taxon>
        <taxon>Cyanophyceae</taxon>
        <taxon>Oscillatoriophycideae</taxon>
        <taxon>Oscillatoriales</taxon>
        <taxon>Microcoleaceae</taxon>
        <taxon>Planktothrix</taxon>
    </lineage>
</organism>
<evidence type="ECO:0000256" key="2">
    <source>
        <dbReference type="ARBA" id="ARBA00022737"/>
    </source>
</evidence>
<dbReference type="Gene3D" id="2.130.10.10">
    <property type="entry name" value="YVTN repeat-like/Quinoprotein amine dehydrogenase"/>
    <property type="match status" value="3"/>
</dbReference>
<dbReference type="SUPFAM" id="SSF52540">
    <property type="entry name" value="P-loop containing nucleoside triphosphate hydrolases"/>
    <property type="match status" value="1"/>
</dbReference>
<dbReference type="PRINTS" id="PR00320">
    <property type="entry name" value="GPROTEINBRPT"/>
</dbReference>
<dbReference type="OrthoDB" id="434800at2"/>
<keyword evidence="6" id="KW-1185">Reference proteome</keyword>
<feature type="repeat" description="WD" evidence="3">
    <location>
        <begin position="1052"/>
        <end position="1093"/>
    </location>
</feature>
<evidence type="ECO:0000313" key="5">
    <source>
        <dbReference type="EMBL" id="VXD13179.1"/>
    </source>
</evidence>
<reference evidence="5" key="1">
    <citation type="submission" date="2019-10" db="EMBL/GenBank/DDBJ databases">
        <authorList>
            <consortium name="Genoscope - CEA"/>
            <person name="William W."/>
        </authorList>
    </citation>
    <scope>NUCLEOTIDE SEQUENCE [LARGE SCALE GENOMIC DNA]</scope>
    <source>
        <strain evidence="5">BBR_PRJEB10994</strain>
    </source>
</reference>
<dbReference type="Gene3D" id="3.40.50.300">
    <property type="entry name" value="P-loop containing nucleotide triphosphate hydrolases"/>
    <property type="match status" value="1"/>
</dbReference>
<dbReference type="InterPro" id="IPR015943">
    <property type="entry name" value="WD40/YVTN_repeat-like_dom_sf"/>
</dbReference>
<feature type="repeat" description="WD" evidence="3">
    <location>
        <begin position="683"/>
        <end position="715"/>
    </location>
</feature>
<dbReference type="InterPro" id="IPR027417">
    <property type="entry name" value="P-loop_NTPase"/>
</dbReference>
<dbReference type="EMBL" id="CZCS02000009">
    <property type="protein sequence ID" value="VXD13179.1"/>
    <property type="molecule type" value="Genomic_DNA"/>
</dbReference>
<feature type="repeat" description="WD" evidence="3">
    <location>
        <begin position="642"/>
        <end position="673"/>
    </location>
</feature>
<dbReference type="SMART" id="SM00320">
    <property type="entry name" value="WD40"/>
    <property type="match status" value="14"/>
</dbReference>
<gene>
    <name evidence="5" type="ORF">PL9631_1060338</name>
</gene>
<dbReference type="PANTHER" id="PTHR19848:SF8">
    <property type="entry name" value="F-BOX AND WD REPEAT DOMAIN CONTAINING 7"/>
    <property type="match status" value="1"/>
</dbReference>
<keyword evidence="2" id="KW-0677">Repeat</keyword>
<feature type="repeat" description="WD" evidence="3">
    <location>
        <begin position="806"/>
        <end position="838"/>
    </location>
</feature>
<keyword evidence="4" id="KW-0472">Membrane</keyword>
<sequence length="1157" mass="128710">MISSSYQVGGSLDQDNPTYVHRRADEQLYTALKAGDFCYVFNARQMGKSSLMVRAKSRLESDGYGCTIVDMTRIGSQQITPLQWYKGIVGDLWRGFNCLGKINLKTWWKEREDVSLLQKLSDFIQELLFEQFPEQHLCIFIDEIDSILDLDFPIDDFFALIRYCYNQRAINPEYKRITFALFGVATPSDLILDKTRTPFNIGQGIDLCGFTVEEALPLAKELQGRITQAQLILKEIIAWTGGQPFLTQKLCQLVDFTLQNAISQDLIPPLGSEAFWIESLVRSHIIEHWETQDEPEHLKTIRDRLFRNEQRAGRLLGIYQQILQNIPVITNDSPEQTELLLSGLLIKKQGYLQIKNRIYQEVFNQSWVEKQLEELRPYSQVLEAWISTGKADESRLLRGQALKDAQTWAMGKSLSDLDYQFLASSVEADRREVQLILEAQRTQEVEARLTQEKQAAKRQKNLLIAVSFALLVACGLGITSYIQYRRSLLSEYQARLSEIQALVSSSDGLFISNRHLDALIEAIKAKNRLKNLQETDINIQDKVENVLRQAVYETDEYNRLLGHKAAVMAVDISPDSSLIASGSVDKTIKLWGRDGQEVATLRGHQGTVRTLNFSTDSQFIASGGDDGTVKLWKRDGTLLNTFGGNGVGVWGVAFSPDGQNIVSSSMDGAVKIWRRDGILLKTLQQQGEGVWGVAFSPDGQWIAAGSFDKTIKLWKSDGTGARTFRGHPGLVVSVAFSPDSQTLASASGDKTVKLWKLDGTLLRTLEGHSAAVYGVAWSPDGQTLASGSVDKTIKLWGRDGTPLHTLKGHLGVIWGLDWSADGQFIASAGAENSVRLWQSQNPFRTVINPYQGGVWGVDISQDGQTIVTGTVDGWVKLWNRQGQLLKTLQSEHRGSVAVDLSQDQNWIVAASNHNTVTLWKRDGTLVKTLIGHTALVWAVALSPNAQIIASGGEDNTIKVWNREGTLRKTLTGHQATVWQVVFSPDGRWLASASADGTVKLWAADGTLLRTFKGHETAVWRVAWSPDGEMLASGSADNTIKLWKRDGTLLRTLEGHTAAVWGVAFSPRGDRLASGSVDNTVKLWTVEGKELTTLRGHSAALRGLAYSPDGKFVASVGEDNNLILWNIENVLNLDLLSYGSNFVRDYLTQSQPEVRRIK</sequence>
<evidence type="ECO:0000256" key="3">
    <source>
        <dbReference type="PROSITE-ProRule" id="PRU00221"/>
    </source>
</evidence>
<evidence type="ECO:0000313" key="6">
    <source>
        <dbReference type="Proteomes" id="UP000182190"/>
    </source>
</evidence>
<dbReference type="CDD" id="cd00200">
    <property type="entry name" value="WD40"/>
    <property type="match status" value="2"/>
</dbReference>
<keyword evidence="4" id="KW-0812">Transmembrane</keyword>
<feature type="repeat" description="WD" evidence="3">
    <location>
        <begin position="970"/>
        <end position="1001"/>
    </location>
</feature>
<name>A0A7Z9BJ85_9CYAN</name>
<dbReference type="AlphaFoldDB" id="A0A7Z9BJ85"/>
<keyword evidence="4" id="KW-1133">Transmembrane helix</keyword>
<feature type="repeat" description="WD" evidence="3">
    <location>
        <begin position="1093"/>
        <end position="1128"/>
    </location>
</feature>
<dbReference type="InterPro" id="IPR019775">
    <property type="entry name" value="WD40_repeat_CS"/>
</dbReference>